<evidence type="ECO:0000313" key="10">
    <source>
        <dbReference type="Proteomes" id="UP000183410"/>
    </source>
</evidence>
<keyword evidence="4 8" id="KW-0812">Transmembrane</keyword>
<evidence type="ECO:0000256" key="4">
    <source>
        <dbReference type="ARBA" id="ARBA00022692"/>
    </source>
</evidence>
<dbReference type="GO" id="GO:0005886">
    <property type="term" value="C:plasma membrane"/>
    <property type="evidence" value="ECO:0007669"/>
    <property type="project" value="UniProtKB-SubCell"/>
</dbReference>
<protein>
    <submittedName>
        <fullName evidence="9">Arsenite efflux membrane protein ArsB</fullName>
    </submittedName>
</protein>
<sequence length="172" mass="18929">MQPLFEIDSAFRLLCPTQLICRLIFAFAMYIIIYGLYNIGLTKGLVQVFEPLVTGSLTNASILIGGLVSSMSTLVNNHPALMIGTTTLTEMNLDSLTLKIAYLASVIGSDIGSLILPIGTLASLIWMNLVRKAKVKISWMDYVKVTIVITPPVLLFTLILLALWVGWIFPMH</sequence>
<evidence type="ECO:0000256" key="7">
    <source>
        <dbReference type="ARBA" id="ARBA00023136"/>
    </source>
</evidence>
<evidence type="ECO:0000256" key="1">
    <source>
        <dbReference type="ARBA" id="ARBA00004651"/>
    </source>
</evidence>
<feature type="transmembrane region" description="Helical" evidence="8">
    <location>
        <begin position="19"/>
        <end position="37"/>
    </location>
</feature>
<comment type="subcellular location">
    <subcellularLocation>
        <location evidence="1">Cell membrane</location>
        <topology evidence="1">Multi-pass membrane protein</topology>
    </subcellularLocation>
</comment>
<accession>A0A1I2G4K4</accession>
<evidence type="ECO:0000313" key="9">
    <source>
        <dbReference type="EMBL" id="SFF12088.1"/>
    </source>
</evidence>
<dbReference type="Pfam" id="PF02040">
    <property type="entry name" value="ArsB"/>
    <property type="match status" value="1"/>
</dbReference>
<feature type="transmembrane region" description="Helical" evidence="8">
    <location>
        <begin position="147"/>
        <end position="169"/>
    </location>
</feature>
<keyword evidence="6 8" id="KW-1133">Transmembrane helix</keyword>
<dbReference type="PANTHER" id="PTHR43302:SF6">
    <property type="entry name" value="ARSENICAL PUMP MEMBRANE PROTEIN-RELATED"/>
    <property type="match status" value="1"/>
</dbReference>
<dbReference type="PRINTS" id="PR00758">
    <property type="entry name" value="ARSENICPUMP"/>
</dbReference>
<dbReference type="AlphaFoldDB" id="A0A1I2G4K4"/>
<evidence type="ECO:0000256" key="5">
    <source>
        <dbReference type="ARBA" id="ARBA00022849"/>
    </source>
</evidence>
<dbReference type="Proteomes" id="UP000183410">
    <property type="component" value="Unassembled WGS sequence"/>
</dbReference>
<organism evidence="9 10">
    <name type="scientific">Paenibacillus algorifonticola</name>
    <dbReference type="NCBI Taxonomy" id="684063"/>
    <lineage>
        <taxon>Bacteria</taxon>
        <taxon>Bacillati</taxon>
        <taxon>Bacillota</taxon>
        <taxon>Bacilli</taxon>
        <taxon>Bacillales</taxon>
        <taxon>Paenibacillaceae</taxon>
        <taxon>Paenibacillus</taxon>
    </lineage>
</organism>
<keyword evidence="5" id="KW-0059">Arsenical resistance</keyword>
<name>A0A1I2G4K4_9BACL</name>
<evidence type="ECO:0000256" key="3">
    <source>
        <dbReference type="ARBA" id="ARBA00022475"/>
    </source>
</evidence>
<evidence type="ECO:0000256" key="2">
    <source>
        <dbReference type="ARBA" id="ARBA00006433"/>
    </source>
</evidence>
<evidence type="ECO:0000256" key="8">
    <source>
        <dbReference type="SAM" id="Phobius"/>
    </source>
</evidence>
<keyword evidence="7 8" id="KW-0472">Membrane</keyword>
<dbReference type="InterPro" id="IPR000802">
    <property type="entry name" value="Arsenical_pump_ArsB"/>
</dbReference>
<dbReference type="GO" id="GO:0015105">
    <property type="term" value="F:arsenite transmembrane transporter activity"/>
    <property type="evidence" value="ECO:0007669"/>
    <property type="project" value="InterPro"/>
</dbReference>
<keyword evidence="10" id="KW-1185">Reference proteome</keyword>
<reference evidence="10" key="1">
    <citation type="submission" date="2016-10" db="EMBL/GenBank/DDBJ databases">
        <authorList>
            <person name="Varghese N."/>
            <person name="Submissions S."/>
        </authorList>
    </citation>
    <scope>NUCLEOTIDE SEQUENCE [LARGE SCALE GENOMIC DNA]</scope>
    <source>
        <strain evidence="10">CGMCC 1.10223</strain>
    </source>
</reference>
<dbReference type="PANTHER" id="PTHR43302">
    <property type="entry name" value="TRANSPORTER ARSB-RELATED"/>
    <property type="match status" value="1"/>
</dbReference>
<dbReference type="GO" id="GO:0046685">
    <property type="term" value="P:response to arsenic-containing substance"/>
    <property type="evidence" value="ECO:0007669"/>
    <property type="project" value="UniProtKB-KW"/>
</dbReference>
<proteinExistence type="inferred from homology"/>
<comment type="similarity">
    <text evidence="2">Belongs to the ArsB family.</text>
</comment>
<keyword evidence="3" id="KW-1003">Cell membrane</keyword>
<dbReference type="EMBL" id="FONN01000014">
    <property type="protein sequence ID" value="SFF12088.1"/>
    <property type="molecule type" value="Genomic_DNA"/>
</dbReference>
<feature type="transmembrane region" description="Helical" evidence="8">
    <location>
        <begin position="100"/>
        <end position="126"/>
    </location>
</feature>
<evidence type="ECO:0000256" key="6">
    <source>
        <dbReference type="ARBA" id="ARBA00022989"/>
    </source>
</evidence>
<gene>
    <name evidence="9" type="ORF">SAMN04487969_114140</name>
</gene>